<keyword evidence="2" id="KW-1133">Transmembrane helix</keyword>
<dbReference type="InterPro" id="IPR042635">
    <property type="entry name" value="MEGF10/SREC1/2-like"/>
</dbReference>
<sequence length="289" mass="31562">MGEKCERGCPRGFYGPMCSKKCELCNGISWTDSNAACDPVTGACKCERGYKGPDCKQRVCDDDMYGQDCSKQCTCIMENTESCAPDTGYCRCKPGFAGDSCERVCSKLFWGVPTIALTVTLVWTVRSNANVERTVCATNEMVPANAVMAFTVRCARYRVQLVTLVNLVHLVSVGTALAVILSLATAIVVQDGRDRNVTHRAQLARMDHIARSHVAARTVPNAIDSLANANALEDSKERIALHSVRMAFMVMTVIENATVKEGVASKRLENVFVDQGRKATHVPLVWLSI</sequence>
<dbReference type="OrthoDB" id="9855268at2759"/>
<dbReference type="PRINTS" id="PR00011">
    <property type="entry name" value="EGFLAMININ"/>
</dbReference>
<organism evidence="4 5">
    <name type="scientific">Teladorsagia circumcincta</name>
    <name type="common">Brown stomach worm</name>
    <name type="synonym">Ostertagia circumcincta</name>
    <dbReference type="NCBI Taxonomy" id="45464"/>
    <lineage>
        <taxon>Eukaryota</taxon>
        <taxon>Metazoa</taxon>
        <taxon>Ecdysozoa</taxon>
        <taxon>Nematoda</taxon>
        <taxon>Chromadorea</taxon>
        <taxon>Rhabditida</taxon>
        <taxon>Rhabditina</taxon>
        <taxon>Rhabditomorpha</taxon>
        <taxon>Strongyloidea</taxon>
        <taxon>Trichostrongylidae</taxon>
        <taxon>Teladorsagia</taxon>
    </lineage>
</organism>
<evidence type="ECO:0000313" key="5">
    <source>
        <dbReference type="Proteomes" id="UP000230423"/>
    </source>
</evidence>
<dbReference type="InterPro" id="IPR002049">
    <property type="entry name" value="LE_dom"/>
</dbReference>
<name>A0A2G9TP36_TELCI</name>
<feature type="domain" description="Laminin EGF-like" evidence="3">
    <location>
        <begin position="73"/>
        <end position="136"/>
    </location>
</feature>
<dbReference type="EMBL" id="KZ356993">
    <property type="protein sequence ID" value="PIO59759.1"/>
    <property type="molecule type" value="Genomic_DNA"/>
</dbReference>
<evidence type="ECO:0000313" key="4">
    <source>
        <dbReference type="EMBL" id="PIO59759.1"/>
    </source>
</evidence>
<dbReference type="Gene3D" id="2.170.300.10">
    <property type="entry name" value="Tie2 ligand-binding domain superfamily"/>
    <property type="match status" value="1"/>
</dbReference>
<feature type="domain" description="Laminin EGF-like" evidence="3">
    <location>
        <begin position="22"/>
        <end position="69"/>
    </location>
</feature>
<reference evidence="4 5" key="1">
    <citation type="submission" date="2015-09" db="EMBL/GenBank/DDBJ databases">
        <title>Draft genome of the parasitic nematode Teladorsagia circumcincta isolate WARC Sus (inbred).</title>
        <authorList>
            <person name="Mitreva M."/>
        </authorList>
    </citation>
    <scope>NUCLEOTIDE SEQUENCE [LARGE SCALE GENOMIC DNA]</scope>
    <source>
        <strain evidence="4 5">S</strain>
    </source>
</reference>
<feature type="transmembrane region" description="Helical" evidence="2">
    <location>
        <begin position="108"/>
        <end position="125"/>
    </location>
</feature>
<accession>A0A2G9TP36</accession>
<dbReference type="GO" id="GO:0005044">
    <property type="term" value="F:scavenger receptor activity"/>
    <property type="evidence" value="ECO:0007669"/>
    <property type="project" value="InterPro"/>
</dbReference>
<feature type="transmembrane region" description="Helical" evidence="2">
    <location>
        <begin position="167"/>
        <end position="189"/>
    </location>
</feature>
<evidence type="ECO:0000256" key="2">
    <source>
        <dbReference type="SAM" id="Phobius"/>
    </source>
</evidence>
<evidence type="ECO:0000256" key="1">
    <source>
        <dbReference type="ARBA" id="ARBA00022536"/>
    </source>
</evidence>
<dbReference type="SMART" id="SM00180">
    <property type="entry name" value="EGF_Lam"/>
    <property type="match status" value="2"/>
</dbReference>
<dbReference type="Pfam" id="PF00053">
    <property type="entry name" value="EGF_laminin"/>
    <property type="match status" value="1"/>
</dbReference>
<proteinExistence type="predicted"/>
<dbReference type="PANTHER" id="PTHR24043">
    <property type="entry name" value="SCAVENGER RECEPTOR CLASS F"/>
    <property type="match status" value="1"/>
</dbReference>
<dbReference type="CDD" id="cd00055">
    <property type="entry name" value="EGF_Lam"/>
    <property type="match status" value="2"/>
</dbReference>
<dbReference type="AlphaFoldDB" id="A0A2G9TP36"/>
<evidence type="ECO:0000259" key="3">
    <source>
        <dbReference type="SMART" id="SM00180"/>
    </source>
</evidence>
<keyword evidence="2" id="KW-0812">Transmembrane</keyword>
<keyword evidence="2" id="KW-0472">Membrane</keyword>
<dbReference type="Proteomes" id="UP000230423">
    <property type="component" value="Unassembled WGS sequence"/>
</dbReference>
<keyword evidence="5" id="KW-1185">Reference proteome</keyword>
<gene>
    <name evidence="4" type="ORF">TELCIR_18766</name>
</gene>
<keyword evidence="1" id="KW-0245">EGF-like domain</keyword>
<protein>
    <submittedName>
        <fullName evidence="4">Laminin EGF-like protein</fullName>
    </submittedName>
</protein>
<dbReference type="PANTHER" id="PTHR24043:SF8">
    <property type="entry name" value="EGF-LIKE DOMAIN-CONTAINING PROTEIN"/>
    <property type="match status" value="1"/>
</dbReference>